<evidence type="ECO:0000313" key="2">
    <source>
        <dbReference type="Proteomes" id="UP001162483"/>
    </source>
</evidence>
<comment type="caution">
    <text evidence="1">The sequence shown here is derived from an EMBL/GenBank/DDBJ whole genome shotgun (WGS) entry which is preliminary data.</text>
</comment>
<protein>
    <submittedName>
        <fullName evidence="1">Uncharacterized protein</fullName>
    </submittedName>
</protein>
<gene>
    <name evidence="1" type="ORF">SPARVUS_LOCUS10974089</name>
</gene>
<sequence length="103" mass="11752">MKKRSLLRSGIPDPISRLLRWYKRMMTLICSRVSVLVPHYPFGELASSTSTAISLANLNNPLDFFELFFTDDLYALIVDQSNLYARQFIAANPNSNLPRPFAL</sequence>
<feature type="non-terminal residue" evidence="1">
    <location>
        <position position="103"/>
    </location>
</feature>
<evidence type="ECO:0000313" key="1">
    <source>
        <dbReference type="EMBL" id="CAI9590001.1"/>
    </source>
</evidence>
<dbReference type="Proteomes" id="UP001162483">
    <property type="component" value="Unassembled WGS sequence"/>
</dbReference>
<accession>A0ABN9F1K8</accession>
<proteinExistence type="predicted"/>
<name>A0ABN9F1K8_9NEOB</name>
<reference evidence="1" key="1">
    <citation type="submission" date="2023-05" db="EMBL/GenBank/DDBJ databases">
        <authorList>
            <person name="Stuckert A."/>
        </authorList>
    </citation>
    <scope>NUCLEOTIDE SEQUENCE</scope>
</reference>
<keyword evidence="2" id="KW-1185">Reference proteome</keyword>
<dbReference type="EMBL" id="CATNWA010016111">
    <property type="protein sequence ID" value="CAI9590001.1"/>
    <property type="molecule type" value="Genomic_DNA"/>
</dbReference>
<organism evidence="1 2">
    <name type="scientific">Staurois parvus</name>
    <dbReference type="NCBI Taxonomy" id="386267"/>
    <lineage>
        <taxon>Eukaryota</taxon>
        <taxon>Metazoa</taxon>
        <taxon>Chordata</taxon>
        <taxon>Craniata</taxon>
        <taxon>Vertebrata</taxon>
        <taxon>Euteleostomi</taxon>
        <taxon>Amphibia</taxon>
        <taxon>Batrachia</taxon>
        <taxon>Anura</taxon>
        <taxon>Neobatrachia</taxon>
        <taxon>Ranoidea</taxon>
        <taxon>Ranidae</taxon>
        <taxon>Staurois</taxon>
    </lineage>
</organism>